<keyword evidence="5" id="KW-1185">Reference proteome</keyword>
<dbReference type="Gene3D" id="3.90.1170.50">
    <property type="entry name" value="Aldehyde oxidase/xanthine dehydrogenase, a/b hammerhead"/>
    <property type="match status" value="1"/>
</dbReference>
<dbReference type="GO" id="GO:0004854">
    <property type="term" value="F:xanthine dehydrogenase activity"/>
    <property type="evidence" value="ECO:0007669"/>
    <property type="project" value="UniProtKB-EC"/>
</dbReference>
<proteinExistence type="predicted"/>
<dbReference type="SUPFAM" id="SSF54665">
    <property type="entry name" value="CO dehydrogenase molybdoprotein N-domain-like"/>
    <property type="match status" value="1"/>
</dbReference>
<dbReference type="SUPFAM" id="SSF56003">
    <property type="entry name" value="Molybdenum cofactor-binding domain"/>
    <property type="match status" value="1"/>
</dbReference>
<dbReference type="RefSeq" id="WP_156991202.1">
    <property type="nucleotide sequence ID" value="NZ_VWXL01000095.1"/>
</dbReference>
<evidence type="ECO:0000256" key="1">
    <source>
        <dbReference type="ARBA" id="ARBA00022505"/>
    </source>
</evidence>
<name>A0A6N8I3G2_9FIRM</name>
<evidence type="ECO:0000256" key="2">
    <source>
        <dbReference type="ARBA" id="ARBA00023002"/>
    </source>
</evidence>
<dbReference type="GO" id="GO:0005506">
    <property type="term" value="F:iron ion binding"/>
    <property type="evidence" value="ECO:0007669"/>
    <property type="project" value="InterPro"/>
</dbReference>
<dbReference type="InterPro" id="IPR016208">
    <property type="entry name" value="Ald_Oxase/xanthine_DH-like"/>
</dbReference>
<dbReference type="EMBL" id="VWXL01000095">
    <property type="protein sequence ID" value="MVB12489.1"/>
    <property type="molecule type" value="Genomic_DNA"/>
</dbReference>
<dbReference type="InterPro" id="IPR008274">
    <property type="entry name" value="AldOxase/xan_DH_MoCoBD1"/>
</dbReference>
<evidence type="ECO:0000259" key="3">
    <source>
        <dbReference type="SMART" id="SM01008"/>
    </source>
</evidence>
<reference evidence="4 5" key="1">
    <citation type="submission" date="2019-09" db="EMBL/GenBank/DDBJ databases">
        <title>Genome sequence of Clostridium sp. EA1.</title>
        <authorList>
            <person name="Poehlein A."/>
            <person name="Bengelsdorf F.R."/>
            <person name="Daniel R."/>
        </authorList>
    </citation>
    <scope>NUCLEOTIDE SEQUENCE [LARGE SCALE GENOMIC DNA]</scope>
    <source>
        <strain evidence="4 5">EA1</strain>
    </source>
</reference>
<dbReference type="OrthoDB" id="9759099at2"/>
<dbReference type="InterPro" id="IPR036856">
    <property type="entry name" value="Ald_Oxase/Xan_DH_a/b_sf"/>
</dbReference>
<dbReference type="InterPro" id="IPR037165">
    <property type="entry name" value="AldOxase/xan_DH_Mopterin-bd_sf"/>
</dbReference>
<organism evidence="4 5">
    <name type="scientific">Caproicibacter fermentans</name>
    <dbReference type="NCBI Taxonomy" id="2576756"/>
    <lineage>
        <taxon>Bacteria</taxon>
        <taxon>Bacillati</taxon>
        <taxon>Bacillota</taxon>
        <taxon>Clostridia</taxon>
        <taxon>Eubacteriales</taxon>
        <taxon>Acutalibacteraceae</taxon>
        <taxon>Caproicibacter</taxon>
    </lineage>
</organism>
<dbReference type="Pfam" id="PF02738">
    <property type="entry name" value="MoCoBD_1"/>
    <property type="match status" value="1"/>
</dbReference>
<accession>A0A6N8I3G2</accession>
<keyword evidence="1" id="KW-0500">Molybdenum</keyword>
<evidence type="ECO:0000313" key="4">
    <source>
        <dbReference type="EMBL" id="MVB12489.1"/>
    </source>
</evidence>
<dbReference type="Proteomes" id="UP000469440">
    <property type="component" value="Unassembled WGS sequence"/>
</dbReference>
<protein>
    <submittedName>
        <fullName evidence="4">Putative xanthine dehydrogenase molybdenum-binding subunit XdhA</fullName>
        <ecNumber evidence="4">1.17.1.4</ecNumber>
    </submittedName>
</protein>
<comment type="caution">
    <text evidence="4">The sequence shown here is derived from an EMBL/GenBank/DDBJ whole genome shotgun (WGS) entry which is preliminary data.</text>
</comment>
<feature type="domain" description="Aldehyde oxidase/xanthine dehydrogenase a/b hammerhead" evidence="3">
    <location>
        <begin position="20"/>
        <end position="124"/>
    </location>
</feature>
<dbReference type="SMART" id="SM01008">
    <property type="entry name" value="Ald_Xan_dh_C"/>
    <property type="match status" value="1"/>
</dbReference>
<dbReference type="InterPro" id="IPR046867">
    <property type="entry name" value="AldOxase/xan_DH_MoCoBD2"/>
</dbReference>
<dbReference type="AlphaFoldDB" id="A0A6N8I3G2"/>
<dbReference type="InterPro" id="IPR000674">
    <property type="entry name" value="Ald_Oxase/Xan_DH_a/b"/>
</dbReference>
<sequence>MPKAGIGTTVIRKEAWDKVTGNAKYTADENPAGVLTARMVTSTFAHAKIKKIDYSQALLQKGVKAVITGEDYPVLSGGLVADRPPLANGKVRYYGEPVALVVADSEFDAANAVTFVKVEYEPLPVINSLSQALASGAPLVHEHQETYKHISKDLYPQPGTNICDIKKIRKGDVNQAFSNCDSIVEAHYSLPQSDHIAMETRAARARISPDGTVFVKSASQAPFGIKKELSSVFNLEQGKVVVEVPFVGGGFGGKAATQLELLAYMASKAVCGREVGIRNSREQDITSSPCKLGLDATLKLGATKDGMIKAAQMTYLVDAGAYADMGPRLSKAMAVDCTGPYNIENVSCDAVCVYTNHPYATSFRGFGHASYTFCVERTLDKLAKKLQMDPLELRKKNGLAPGNLTPTQVPLTASSLGSLGPCIEKLKPLINWEEGERIELGNHKIRAKGISCFWKTSDSSPDAVSGIILTFNNDGSLNVNCGCVECGPSMKTTVAQLLSEKLKMDISRVHVNMDVNTKCSPTHWKTVASMTTFMQGRAAMRAAEDVCRQLVSLAAVVLRCPPEDLEVGGERVYVRHEPSNFIHFKDLVHGYQYQNGNAVEGQIIGRGSFIMGDLNLLDKETGKGKAGPWWTVGAQGVEVEYDTEEYTYRLIKAATVIDAGKVLNPKMCEALVKGGMCMGLGLGTRENFSYSGKGEVLDTSLRTYKVMHFGETPQYLVDFVETPLENSPYGARGLAEHGIIGIPAALANALSVASGVELDELPLVPETIWRIKTGGRA</sequence>
<dbReference type="Gene3D" id="3.30.365.10">
    <property type="entry name" value="Aldehyde oxidase/xanthine dehydrogenase, molybdopterin binding domain"/>
    <property type="match status" value="4"/>
</dbReference>
<keyword evidence="2 4" id="KW-0560">Oxidoreductase</keyword>
<dbReference type="PANTHER" id="PTHR11908">
    <property type="entry name" value="XANTHINE DEHYDROGENASE"/>
    <property type="match status" value="1"/>
</dbReference>
<dbReference type="Pfam" id="PF20256">
    <property type="entry name" value="MoCoBD_2"/>
    <property type="match status" value="1"/>
</dbReference>
<gene>
    <name evidence="4" type="primary">xdhA</name>
    <name evidence="4" type="ORF">CAFE_32290</name>
</gene>
<dbReference type="Pfam" id="PF01315">
    <property type="entry name" value="Ald_Xan_dh_C"/>
    <property type="match status" value="1"/>
</dbReference>
<dbReference type="PANTHER" id="PTHR11908:SF132">
    <property type="entry name" value="ALDEHYDE OXIDASE 1-RELATED"/>
    <property type="match status" value="1"/>
</dbReference>
<evidence type="ECO:0000313" key="5">
    <source>
        <dbReference type="Proteomes" id="UP000469440"/>
    </source>
</evidence>
<dbReference type="EC" id="1.17.1.4" evidence="4"/>